<keyword evidence="9" id="KW-0862">Zinc</keyword>
<evidence type="ECO:0000256" key="5">
    <source>
        <dbReference type="ARBA" id="ARBA00022722"/>
    </source>
</evidence>
<comment type="caution">
    <text evidence="17">The sequence shown here is derived from an EMBL/GenBank/DDBJ whole genome shotgun (WGS) entry which is preliminary data.</text>
</comment>
<evidence type="ECO:0000256" key="11">
    <source>
        <dbReference type="ARBA" id="ARBA00023054"/>
    </source>
</evidence>
<comment type="subcellular location">
    <subcellularLocation>
        <location evidence="1">Nucleus</location>
    </subcellularLocation>
</comment>
<evidence type="ECO:0000256" key="15">
    <source>
        <dbReference type="SAM" id="MobiDB-lite"/>
    </source>
</evidence>
<evidence type="ECO:0000256" key="6">
    <source>
        <dbReference type="ARBA" id="ARBA00022723"/>
    </source>
</evidence>
<dbReference type="InterPro" id="IPR027073">
    <property type="entry name" value="5_3_exoribonuclease"/>
</dbReference>
<name>A0A8X8W5B7_SALSN</name>
<dbReference type="PROSITE" id="PS50158">
    <property type="entry name" value="ZF_CCHC"/>
    <property type="match status" value="1"/>
</dbReference>
<evidence type="ECO:0000256" key="10">
    <source>
        <dbReference type="ARBA" id="ARBA00022839"/>
    </source>
</evidence>
<evidence type="ECO:0000256" key="12">
    <source>
        <dbReference type="ARBA" id="ARBA00023242"/>
    </source>
</evidence>
<keyword evidence="18" id="KW-1185">Reference proteome</keyword>
<comment type="function">
    <text evidence="13">Possesses 5'-&gt;3' exoribonuclease activity. Acts as an endogenous post-transcriptional gene silencing (PTGS) suppressor.</text>
</comment>
<dbReference type="EC" id="3.1.13.-" evidence="13"/>
<dbReference type="AlphaFoldDB" id="A0A8X8W5B7"/>
<dbReference type="Pfam" id="PF03159">
    <property type="entry name" value="XRN_N"/>
    <property type="match status" value="1"/>
</dbReference>
<feature type="compositionally biased region" description="Basic and acidic residues" evidence="15">
    <location>
        <begin position="422"/>
        <end position="436"/>
    </location>
</feature>
<keyword evidence="3" id="KW-0698">rRNA processing</keyword>
<feature type="domain" description="CCHC-type" evidence="16">
    <location>
        <begin position="263"/>
        <end position="277"/>
    </location>
</feature>
<dbReference type="GO" id="GO:0003723">
    <property type="term" value="F:RNA binding"/>
    <property type="evidence" value="ECO:0007669"/>
    <property type="project" value="TreeGrafter"/>
</dbReference>
<dbReference type="FunFam" id="3.40.50.12390:FF:000001">
    <property type="entry name" value="5'-3' exoribonuclease"/>
    <property type="match status" value="1"/>
</dbReference>
<dbReference type="FunFam" id="1.25.40.1050:FF:000002">
    <property type="entry name" value="5'-3' exoribonuclease"/>
    <property type="match status" value="1"/>
</dbReference>
<evidence type="ECO:0000313" key="18">
    <source>
        <dbReference type="Proteomes" id="UP000298416"/>
    </source>
</evidence>
<evidence type="ECO:0000256" key="13">
    <source>
        <dbReference type="PIRNR" id="PIRNR037239"/>
    </source>
</evidence>
<dbReference type="SMART" id="SM00343">
    <property type="entry name" value="ZnF_C2HC"/>
    <property type="match status" value="1"/>
</dbReference>
<dbReference type="Gene3D" id="3.40.50.12390">
    <property type="match status" value="2"/>
</dbReference>
<evidence type="ECO:0000256" key="1">
    <source>
        <dbReference type="ARBA" id="ARBA00004123"/>
    </source>
</evidence>
<evidence type="ECO:0000256" key="2">
    <source>
        <dbReference type="ARBA" id="ARBA00006994"/>
    </source>
</evidence>
<dbReference type="GO" id="GO:0008270">
    <property type="term" value="F:zinc ion binding"/>
    <property type="evidence" value="ECO:0007669"/>
    <property type="project" value="UniProtKB-KW"/>
</dbReference>
<evidence type="ECO:0000313" key="17">
    <source>
        <dbReference type="EMBL" id="KAG6388448.1"/>
    </source>
</evidence>
<keyword evidence="10 13" id="KW-0269">Exonuclease</keyword>
<dbReference type="InterPro" id="IPR036875">
    <property type="entry name" value="Znf_CCHC_sf"/>
</dbReference>
<reference evidence="17" key="2">
    <citation type="submission" date="2020-08" db="EMBL/GenBank/DDBJ databases">
        <title>Plant Genome Project.</title>
        <authorList>
            <person name="Zhang R.-G."/>
        </authorList>
    </citation>
    <scope>NUCLEOTIDE SEQUENCE</scope>
    <source>
        <strain evidence="17">Huo1</strain>
        <tissue evidence="17">Leaf</tissue>
    </source>
</reference>
<keyword evidence="11" id="KW-0175">Coiled coil</keyword>
<dbReference type="GO" id="GO:0006364">
    <property type="term" value="P:rRNA processing"/>
    <property type="evidence" value="ECO:0007669"/>
    <property type="project" value="UniProtKB-KW"/>
</dbReference>
<keyword evidence="4 13" id="KW-0507">mRNA processing</keyword>
<dbReference type="PANTHER" id="PTHR12341:SF41">
    <property type="entry name" value="5'-3' EXORIBONUCLEASE 2"/>
    <property type="match status" value="1"/>
</dbReference>
<dbReference type="InterPro" id="IPR041412">
    <property type="entry name" value="Xrn1_helical"/>
</dbReference>
<dbReference type="Pfam" id="PF00098">
    <property type="entry name" value="zf-CCHC"/>
    <property type="match status" value="1"/>
</dbReference>
<evidence type="ECO:0000256" key="3">
    <source>
        <dbReference type="ARBA" id="ARBA00022552"/>
    </source>
</evidence>
<evidence type="ECO:0000259" key="16">
    <source>
        <dbReference type="PROSITE" id="PS50158"/>
    </source>
</evidence>
<dbReference type="PANTHER" id="PTHR12341">
    <property type="entry name" value="5'-&gt;3' EXORIBONUCLEASE"/>
    <property type="match status" value="1"/>
</dbReference>
<accession>A0A8X8W5B7</accession>
<dbReference type="InterPro" id="IPR004859">
    <property type="entry name" value="Xrn1_N"/>
</dbReference>
<dbReference type="GO" id="GO:0006397">
    <property type="term" value="P:mRNA processing"/>
    <property type="evidence" value="ECO:0007669"/>
    <property type="project" value="UniProtKB-UniRule"/>
</dbReference>
<protein>
    <recommendedName>
        <fullName evidence="13">5'-3' exoribonuclease</fullName>
        <ecNumber evidence="13">3.1.13.-</ecNumber>
    </recommendedName>
</protein>
<evidence type="ECO:0000256" key="9">
    <source>
        <dbReference type="ARBA" id="ARBA00022833"/>
    </source>
</evidence>
<feature type="compositionally biased region" description="Low complexity" evidence="15">
    <location>
        <begin position="454"/>
        <end position="468"/>
    </location>
</feature>
<dbReference type="Proteomes" id="UP000298416">
    <property type="component" value="Unassembled WGS sequence"/>
</dbReference>
<dbReference type="InterPro" id="IPR001878">
    <property type="entry name" value="Znf_CCHC"/>
</dbReference>
<evidence type="ECO:0000256" key="4">
    <source>
        <dbReference type="ARBA" id="ARBA00022664"/>
    </source>
</evidence>
<gene>
    <name evidence="17" type="ORF">SASPL_149874</name>
</gene>
<keyword evidence="5 13" id="KW-0540">Nuclease</keyword>
<reference evidence="17" key="1">
    <citation type="submission" date="2018-01" db="EMBL/GenBank/DDBJ databases">
        <authorList>
            <person name="Mao J.F."/>
        </authorList>
    </citation>
    <scope>NUCLEOTIDE SEQUENCE</scope>
    <source>
        <strain evidence="17">Huo1</strain>
        <tissue evidence="17">Leaf</tissue>
    </source>
</reference>
<proteinExistence type="inferred from homology"/>
<evidence type="ECO:0000256" key="14">
    <source>
        <dbReference type="PROSITE-ProRule" id="PRU00047"/>
    </source>
</evidence>
<organism evidence="17">
    <name type="scientific">Salvia splendens</name>
    <name type="common">Scarlet sage</name>
    <dbReference type="NCBI Taxonomy" id="180675"/>
    <lineage>
        <taxon>Eukaryota</taxon>
        <taxon>Viridiplantae</taxon>
        <taxon>Streptophyta</taxon>
        <taxon>Embryophyta</taxon>
        <taxon>Tracheophyta</taxon>
        <taxon>Spermatophyta</taxon>
        <taxon>Magnoliopsida</taxon>
        <taxon>eudicotyledons</taxon>
        <taxon>Gunneridae</taxon>
        <taxon>Pentapetalae</taxon>
        <taxon>asterids</taxon>
        <taxon>lamiids</taxon>
        <taxon>Lamiales</taxon>
        <taxon>Lamiaceae</taxon>
        <taxon>Nepetoideae</taxon>
        <taxon>Mentheae</taxon>
        <taxon>Salviinae</taxon>
        <taxon>Salvia</taxon>
        <taxon>Salvia subgen. Calosphace</taxon>
        <taxon>core Calosphace</taxon>
    </lineage>
</organism>
<dbReference type="GO" id="GO:0010587">
    <property type="term" value="P:miRNA catabolic process"/>
    <property type="evidence" value="ECO:0007669"/>
    <property type="project" value="UniProtKB-ARBA"/>
</dbReference>
<dbReference type="InterPro" id="IPR017151">
    <property type="entry name" value="Xrn2/3/4"/>
</dbReference>
<keyword evidence="7 14" id="KW-0863">Zinc-finger</keyword>
<evidence type="ECO:0000256" key="8">
    <source>
        <dbReference type="ARBA" id="ARBA00022801"/>
    </source>
</evidence>
<evidence type="ECO:0000256" key="7">
    <source>
        <dbReference type="ARBA" id="ARBA00022771"/>
    </source>
</evidence>
<keyword evidence="12" id="KW-0539">Nucleus</keyword>
<keyword evidence="8 13" id="KW-0378">Hydrolase</keyword>
<dbReference type="SUPFAM" id="SSF57756">
    <property type="entry name" value="Retrovirus zinc finger-like domains"/>
    <property type="match status" value="1"/>
</dbReference>
<dbReference type="PIRSF" id="PIRSF037239">
    <property type="entry name" value="Exonuclease_Xrn2"/>
    <property type="match status" value="1"/>
</dbReference>
<dbReference type="Gene3D" id="1.25.40.1050">
    <property type="match status" value="1"/>
</dbReference>
<dbReference type="CDD" id="cd18673">
    <property type="entry name" value="PIN_XRN1-2-like"/>
    <property type="match status" value="1"/>
</dbReference>
<sequence length="725" mass="83238">MGVPAFYRWLAEKYPMVVVDVIEEEPVEIEGVKIPVDTSKPNPNNIEYDNMYLDMNGIIHPCFHPEDRPSPTTFDEVFQCIFDYIDRLFVMVRPRKLLYMAIDGVAPRAKMNQQRSRRFRAAKDAADSAAEEERLRLEFEKEGRKLPPKQESQLFDSNVITPGTPFMAVLSVALQYYIHLRLNNDPGWKNVKVILSDANVPGEGEHKIMSYIRLQRSLPGYDPNTRHCLYGLDADLIMLALATHEVHFSILREVVFTPGQQDKCFLCGQVGHLAANCEGKAKRKAGEFDEKGDAEIVPKKPYQFLNIWTLREYLEFEMRLPNLPFEIDFECIIDDFIFMCFFVGNDFLPHMPTLEIREGAINLLMAVYKKELRAMGGYLTDGSKPNLSRVEHFIQAVGSFEDKIFQKRARLHQRQAERIKREKFQAKRGDDCEPTNKPDSLVPVTRFHGSRLASGPSSSPYQQKGSSSNARRDQLGHATSSLPRKVARVDLGATIGAAIVEAESGLESEIQDNKEELKLKLKESLRGKSDAFNQENPEEDNVRLGEPGWKERYYEEKFSAKSPEDLDAVRRDVVLKYVEGLCWVMHYYYEGVCSWQWKVSVLYFCFNVYLKETNDKFFPYHYAPFASDLKDLGQLNISFELGTPFKPFNQLLGVFPAASAHALPEHYRKLMTDPNSPIFDFYPTDFEVDMNGKRFSWQGIAKLPFIDESRLLSEVAKVEHTLTVQ</sequence>
<feature type="region of interest" description="Disordered" evidence="15">
    <location>
        <begin position="422"/>
        <end position="481"/>
    </location>
</feature>
<dbReference type="Pfam" id="PF17846">
    <property type="entry name" value="XRN_M"/>
    <property type="match status" value="1"/>
</dbReference>
<dbReference type="FunFam" id="3.40.50.12390:FF:000003">
    <property type="entry name" value="5'-3' exoribonuclease"/>
    <property type="match status" value="1"/>
</dbReference>
<dbReference type="GO" id="GO:0000956">
    <property type="term" value="P:nuclear-transcribed mRNA catabolic process"/>
    <property type="evidence" value="ECO:0007669"/>
    <property type="project" value="TreeGrafter"/>
</dbReference>
<dbReference type="GO" id="GO:0005634">
    <property type="term" value="C:nucleus"/>
    <property type="evidence" value="ECO:0007669"/>
    <property type="project" value="UniProtKB-SubCell"/>
</dbReference>
<comment type="similarity">
    <text evidence="2 13">Belongs to the 5'-3' exonuclease family. XRN2/RAT1 subfamily.</text>
</comment>
<dbReference type="GO" id="GO:0004534">
    <property type="term" value="F:5'-3' RNA exonuclease activity"/>
    <property type="evidence" value="ECO:0007669"/>
    <property type="project" value="UniProtKB-UniRule"/>
</dbReference>
<keyword evidence="6" id="KW-0479">Metal-binding</keyword>
<dbReference type="EMBL" id="PNBA02000020">
    <property type="protein sequence ID" value="KAG6388448.1"/>
    <property type="molecule type" value="Genomic_DNA"/>
</dbReference>